<dbReference type="InterPro" id="IPR001611">
    <property type="entry name" value="Leu-rich_rpt"/>
</dbReference>
<evidence type="ECO:0000259" key="9">
    <source>
        <dbReference type="Pfam" id="PF08263"/>
    </source>
</evidence>
<evidence type="ECO:0000256" key="4">
    <source>
        <dbReference type="ARBA" id="ARBA00022729"/>
    </source>
</evidence>
<evidence type="ECO:0000256" key="5">
    <source>
        <dbReference type="ARBA" id="ARBA00022737"/>
    </source>
</evidence>
<keyword evidence="6" id="KW-1133">Transmembrane helix</keyword>
<proteinExistence type="predicted"/>
<dbReference type="InterPro" id="IPR032675">
    <property type="entry name" value="LRR_dom_sf"/>
</dbReference>
<dbReference type="EC" id="2.7.11.30" evidence="10"/>
<keyword evidence="10" id="KW-0675">Receptor</keyword>
<dbReference type="Pfam" id="PF08263">
    <property type="entry name" value="LRRNT_2"/>
    <property type="match status" value="1"/>
</dbReference>
<organism evidence="10">
    <name type="scientific">Opuntia streptacantha</name>
    <name type="common">Prickly pear cactus</name>
    <name type="synonym">Opuntia cardona</name>
    <dbReference type="NCBI Taxonomy" id="393608"/>
    <lineage>
        <taxon>Eukaryota</taxon>
        <taxon>Viridiplantae</taxon>
        <taxon>Streptophyta</taxon>
        <taxon>Embryophyta</taxon>
        <taxon>Tracheophyta</taxon>
        <taxon>Spermatophyta</taxon>
        <taxon>Magnoliopsida</taxon>
        <taxon>eudicotyledons</taxon>
        <taxon>Gunneridae</taxon>
        <taxon>Pentapetalae</taxon>
        <taxon>Caryophyllales</taxon>
        <taxon>Cactineae</taxon>
        <taxon>Cactaceae</taxon>
        <taxon>Opuntioideae</taxon>
        <taxon>Opuntia</taxon>
    </lineage>
</organism>
<dbReference type="EMBL" id="GISG01255508">
    <property type="protein sequence ID" value="MBA4672535.1"/>
    <property type="molecule type" value="Transcribed_RNA"/>
</dbReference>
<reference evidence="10" key="1">
    <citation type="journal article" date="2013" name="J. Plant Res.">
        <title>Effect of fungi and light on seed germination of three Opuntia species from semiarid lands of central Mexico.</title>
        <authorList>
            <person name="Delgado-Sanchez P."/>
            <person name="Jimenez-Bremont J.F."/>
            <person name="Guerrero-Gonzalez Mde L."/>
            <person name="Flores J."/>
        </authorList>
    </citation>
    <scope>NUCLEOTIDE SEQUENCE</scope>
    <source>
        <tissue evidence="10">Cladode</tissue>
    </source>
</reference>
<dbReference type="FunFam" id="3.80.10.10:FF:000129">
    <property type="entry name" value="Leucine-rich repeat receptor-like kinase"/>
    <property type="match status" value="1"/>
</dbReference>
<sequence length="151" mass="16277">MGKRGILVCIVGLVFFMLVGAASATLSPTGVNYEVVALMAIKNELKDPYNVLENWDINSVDPCSWRMITCTPDGFVSALGLPSQSLSGMLSPAIQNLTKLESVLLQNNYISGPIPAEIGKLEMLQTLDLSNNKFTGEIPGSLGDLKKLNYL</sequence>
<keyword evidence="10" id="KW-0418">Kinase</keyword>
<evidence type="ECO:0000256" key="3">
    <source>
        <dbReference type="ARBA" id="ARBA00022692"/>
    </source>
</evidence>
<evidence type="ECO:0000256" key="7">
    <source>
        <dbReference type="ARBA" id="ARBA00023136"/>
    </source>
</evidence>
<dbReference type="InterPro" id="IPR013210">
    <property type="entry name" value="LRR_N_plant-typ"/>
</dbReference>
<comment type="subcellular location">
    <subcellularLocation>
        <location evidence="1">Membrane</location>
        <topology evidence="1">Single-pass membrane protein</topology>
    </subcellularLocation>
</comment>
<feature type="domain" description="Leucine-rich repeat-containing N-terminal plant-type" evidence="9">
    <location>
        <begin position="32"/>
        <end position="71"/>
    </location>
</feature>
<feature type="signal peptide" evidence="8">
    <location>
        <begin position="1"/>
        <end position="24"/>
    </location>
</feature>
<reference evidence="10" key="2">
    <citation type="submission" date="2020-07" db="EMBL/GenBank/DDBJ databases">
        <authorList>
            <person name="Vera ALvarez R."/>
            <person name="Arias-Moreno D.M."/>
            <person name="Jimenez-Jacinto V."/>
            <person name="Jimenez-Bremont J.F."/>
            <person name="Swaminathan K."/>
            <person name="Moose S.P."/>
            <person name="Guerrero-Gonzalez M.L."/>
            <person name="Marino-Ramirez L."/>
            <person name="Landsman D."/>
            <person name="Rodriguez-Kessler M."/>
            <person name="Delgado-Sanchez P."/>
        </authorList>
    </citation>
    <scope>NUCLEOTIDE SEQUENCE</scope>
    <source>
        <tissue evidence="10">Cladode</tissue>
    </source>
</reference>
<dbReference type="Pfam" id="PF00560">
    <property type="entry name" value="LRR_1"/>
    <property type="match status" value="2"/>
</dbReference>
<keyword evidence="7" id="KW-0472">Membrane</keyword>
<evidence type="ECO:0000313" key="10">
    <source>
        <dbReference type="EMBL" id="MBA4672535.1"/>
    </source>
</evidence>
<protein>
    <submittedName>
        <fullName evidence="10">Receptor protein serine/threonine kinase</fullName>
        <ecNumber evidence="10">2.7.11.30</ecNumber>
    </submittedName>
</protein>
<keyword evidence="4 8" id="KW-0732">Signal</keyword>
<dbReference type="GO" id="GO:0004675">
    <property type="term" value="F:transmembrane receptor protein serine/threonine kinase activity"/>
    <property type="evidence" value="ECO:0007669"/>
    <property type="project" value="UniProtKB-EC"/>
</dbReference>
<dbReference type="PANTHER" id="PTHR47988">
    <property type="entry name" value="SOMATIC EMBRYOGENESIS RECEPTOR KINASE 1"/>
    <property type="match status" value="1"/>
</dbReference>
<keyword evidence="10" id="KW-0808">Transferase</keyword>
<evidence type="ECO:0000256" key="8">
    <source>
        <dbReference type="SAM" id="SignalP"/>
    </source>
</evidence>
<name>A0A7C9AS25_OPUST</name>
<keyword evidence="3" id="KW-0812">Transmembrane</keyword>
<accession>A0A7C9AS25</accession>
<dbReference type="AlphaFoldDB" id="A0A7C9AS25"/>
<keyword evidence="5" id="KW-0677">Repeat</keyword>
<evidence type="ECO:0000256" key="2">
    <source>
        <dbReference type="ARBA" id="ARBA00022614"/>
    </source>
</evidence>
<evidence type="ECO:0000256" key="1">
    <source>
        <dbReference type="ARBA" id="ARBA00004167"/>
    </source>
</evidence>
<feature type="chain" id="PRO_5028227710" evidence="8">
    <location>
        <begin position="25"/>
        <end position="151"/>
    </location>
</feature>
<evidence type="ECO:0000256" key="6">
    <source>
        <dbReference type="ARBA" id="ARBA00022989"/>
    </source>
</evidence>
<keyword evidence="2" id="KW-0433">Leucine-rich repeat</keyword>
<dbReference type="Gene3D" id="3.80.10.10">
    <property type="entry name" value="Ribonuclease Inhibitor"/>
    <property type="match status" value="1"/>
</dbReference>
<dbReference type="SUPFAM" id="SSF52058">
    <property type="entry name" value="L domain-like"/>
    <property type="match status" value="1"/>
</dbReference>
<dbReference type="GO" id="GO:0016020">
    <property type="term" value="C:membrane"/>
    <property type="evidence" value="ECO:0007669"/>
    <property type="project" value="UniProtKB-SubCell"/>
</dbReference>